<gene>
    <name evidence="5" type="ORF">BST14_01100</name>
</gene>
<dbReference type="GO" id="GO:0009063">
    <property type="term" value="P:amino acid catabolic process"/>
    <property type="evidence" value="ECO:0007669"/>
    <property type="project" value="InterPro"/>
</dbReference>
<dbReference type="PANTHER" id="PTHR13794:SF58">
    <property type="entry name" value="MITOCHONDRIAL ENOLASE SUPERFAMILY MEMBER 1"/>
    <property type="match status" value="1"/>
</dbReference>
<name>A0A1W9ZS46_MYCAI</name>
<dbReference type="AlphaFoldDB" id="A0A1W9ZS46"/>
<dbReference type="GO" id="GO:0000287">
    <property type="term" value="F:magnesium ion binding"/>
    <property type="evidence" value="ECO:0007669"/>
    <property type="project" value="TreeGrafter"/>
</dbReference>
<dbReference type="SMART" id="SM00922">
    <property type="entry name" value="MR_MLE"/>
    <property type="match status" value="1"/>
</dbReference>
<dbReference type="Pfam" id="PF13378">
    <property type="entry name" value="MR_MLE_C"/>
    <property type="match status" value="1"/>
</dbReference>
<keyword evidence="6" id="KW-1185">Reference proteome</keyword>
<protein>
    <submittedName>
        <fullName evidence="5">Mandelate racemase</fullName>
    </submittedName>
</protein>
<evidence type="ECO:0000313" key="5">
    <source>
        <dbReference type="EMBL" id="ORA20617.1"/>
    </source>
</evidence>
<evidence type="ECO:0000256" key="1">
    <source>
        <dbReference type="ARBA" id="ARBA00001946"/>
    </source>
</evidence>
<dbReference type="SUPFAM" id="SSF54826">
    <property type="entry name" value="Enolase N-terminal domain-like"/>
    <property type="match status" value="1"/>
</dbReference>
<keyword evidence="3" id="KW-0460">Magnesium</keyword>
<evidence type="ECO:0000256" key="2">
    <source>
        <dbReference type="ARBA" id="ARBA00022723"/>
    </source>
</evidence>
<accession>A0A1W9ZS46</accession>
<feature type="domain" description="Mandelate racemase/muconate lactonizing enzyme C-terminal" evidence="4">
    <location>
        <begin position="156"/>
        <end position="257"/>
    </location>
</feature>
<evidence type="ECO:0000313" key="6">
    <source>
        <dbReference type="Proteomes" id="UP000192707"/>
    </source>
</evidence>
<dbReference type="EMBL" id="MVHG01000002">
    <property type="protein sequence ID" value="ORA20617.1"/>
    <property type="molecule type" value="Genomic_DNA"/>
</dbReference>
<dbReference type="InterPro" id="IPR029017">
    <property type="entry name" value="Enolase-like_N"/>
</dbReference>
<dbReference type="GO" id="GO:0016836">
    <property type="term" value="F:hydro-lyase activity"/>
    <property type="evidence" value="ECO:0007669"/>
    <property type="project" value="TreeGrafter"/>
</dbReference>
<dbReference type="SFLD" id="SFLDS00001">
    <property type="entry name" value="Enolase"/>
    <property type="match status" value="1"/>
</dbReference>
<dbReference type="PANTHER" id="PTHR13794">
    <property type="entry name" value="ENOLASE SUPERFAMILY, MANDELATE RACEMASE"/>
    <property type="match status" value="1"/>
</dbReference>
<dbReference type="Pfam" id="PF02746">
    <property type="entry name" value="MR_MLE_N"/>
    <property type="match status" value="1"/>
</dbReference>
<dbReference type="PROSITE" id="PS00908">
    <property type="entry name" value="MR_MLE_1"/>
    <property type="match status" value="1"/>
</dbReference>
<keyword evidence="2" id="KW-0479">Metal-binding</keyword>
<evidence type="ECO:0000259" key="4">
    <source>
        <dbReference type="SMART" id="SM00922"/>
    </source>
</evidence>
<dbReference type="CDD" id="cd03328">
    <property type="entry name" value="MR_like_3"/>
    <property type="match status" value="1"/>
</dbReference>
<reference evidence="5 6" key="1">
    <citation type="submission" date="2016-12" db="EMBL/GenBank/DDBJ databases">
        <title>The new phylogeny of genus Mycobacterium.</title>
        <authorList>
            <person name="Tortoli E."/>
            <person name="Trovato A."/>
            <person name="Cirillo D.M."/>
        </authorList>
    </citation>
    <scope>NUCLEOTIDE SEQUENCE [LARGE SCALE GENOMIC DNA]</scope>
    <source>
        <strain evidence="5 6">DSM 45069</strain>
    </source>
</reference>
<dbReference type="InterPro" id="IPR036849">
    <property type="entry name" value="Enolase-like_C_sf"/>
</dbReference>
<sequence length="380" mass="41106">MARGAGGPPVGAMTPEARIDEVTAQAYEIPTDAPEADGTLSWSSTTLVLAEVAAGGQRGIGYTYADGACTKLIGGKLAGTLAGQDAMDVPARWQSMVVAMRNNGRPGLASCAISALDTALWDLKGKLLELPVCRLLGMAHPDVPIYGSGGFTTYDERTTRAQLERWVGEWKIPRVKIKIGESWGSDVGRDLDRIALARKVIGPDTELYVDANGGYRRKQAVRVAHAMAEHDVTWFEEPVSSDDLAGLREVRDQVSPDVTAGEYGYDLAYFNRMLAAGAVDCLQIDVTRCGGITDWVRAAAVAASYNVDVSGHCAPTLHAHVATTIPNLRHLEYFHDHHRIEHMLFAGALSPEGGVLRPDQHRPGFGCEFKHQDAERYRVA</sequence>
<dbReference type="SUPFAM" id="SSF51604">
    <property type="entry name" value="Enolase C-terminal domain-like"/>
    <property type="match status" value="1"/>
</dbReference>
<dbReference type="Gene3D" id="3.20.20.120">
    <property type="entry name" value="Enolase-like C-terminal domain"/>
    <property type="match status" value="1"/>
</dbReference>
<dbReference type="GO" id="GO:0016052">
    <property type="term" value="P:carbohydrate catabolic process"/>
    <property type="evidence" value="ECO:0007669"/>
    <property type="project" value="TreeGrafter"/>
</dbReference>
<organism evidence="5 6">
    <name type="scientific">Mycobacterium arosiense ATCC BAA-1401 = DSM 45069</name>
    <dbReference type="NCBI Taxonomy" id="1265311"/>
    <lineage>
        <taxon>Bacteria</taxon>
        <taxon>Bacillati</taxon>
        <taxon>Actinomycetota</taxon>
        <taxon>Actinomycetes</taxon>
        <taxon>Mycobacteriales</taxon>
        <taxon>Mycobacteriaceae</taxon>
        <taxon>Mycobacterium</taxon>
        <taxon>Mycobacterium avium complex (MAC)</taxon>
    </lineage>
</organism>
<dbReference type="InterPro" id="IPR029065">
    <property type="entry name" value="Enolase_C-like"/>
</dbReference>
<dbReference type="Proteomes" id="UP000192707">
    <property type="component" value="Unassembled WGS sequence"/>
</dbReference>
<comment type="caution">
    <text evidence="5">The sequence shown here is derived from an EMBL/GenBank/DDBJ whole genome shotgun (WGS) entry which is preliminary data.</text>
</comment>
<dbReference type="OrthoDB" id="5241672at2"/>
<evidence type="ECO:0000256" key="3">
    <source>
        <dbReference type="ARBA" id="ARBA00022842"/>
    </source>
</evidence>
<dbReference type="InterPro" id="IPR018110">
    <property type="entry name" value="Mandel_Rmase/mucon_lact_enz_CS"/>
</dbReference>
<comment type="cofactor">
    <cofactor evidence="1">
        <name>Mg(2+)</name>
        <dbReference type="ChEBI" id="CHEBI:18420"/>
    </cofactor>
</comment>
<dbReference type="Gene3D" id="3.30.390.10">
    <property type="entry name" value="Enolase-like, N-terminal domain"/>
    <property type="match status" value="1"/>
</dbReference>
<dbReference type="SFLD" id="SFLDG00179">
    <property type="entry name" value="mandelate_racemase"/>
    <property type="match status" value="1"/>
</dbReference>
<dbReference type="InterPro" id="IPR046945">
    <property type="entry name" value="RHMD-like"/>
</dbReference>
<proteinExistence type="predicted"/>
<dbReference type="InterPro" id="IPR013341">
    <property type="entry name" value="Mandelate_racemase_N_dom"/>
</dbReference>
<dbReference type="InterPro" id="IPR013342">
    <property type="entry name" value="Mandelate_racemase_C"/>
</dbReference>